<keyword evidence="9" id="KW-0406">Ion transport</keyword>
<keyword evidence="4 15" id="KW-0812">Transmembrane</keyword>
<evidence type="ECO:0008006" key="18">
    <source>
        <dbReference type="Google" id="ProtNLM"/>
    </source>
</evidence>
<evidence type="ECO:0000256" key="3">
    <source>
        <dbReference type="ARBA" id="ARBA00022448"/>
    </source>
</evidence>
<evidence type="ECO:0000256" key="10">
    <source>
        <dbReference type="ARBA" id="ARBA00023136"/>
    </source>
</evidence>
<comment type="caution">
    <text evidence="16">The sequence shown here is derived from an EMBL/GenBank/DDBJ whole genome shotgun (WGS) entry which is preliminary data.</text>
</comment>
<dbReference type="Proteomes" id="UP001347796">
    <property type="component" value="Unassembled WGS sequence"/>
</dbReference>
<evidence type="ECO:0000256" key="1">
    <source>
        <dbReference type="ARBA" id="ARBA00004141"/>
    </source>
</evidence>
<protein>
    <recommendedName>
        <fullName evidence="18">High-affinity choline transporter 1</fullName>
    </recommendedName>
</protein>
<dbReference type="GO" id="GO:0005886">
    <property type="term" value="C:plasma membrane"/>
    <property type="evidence" value="ECO:0007669"/>
    <property type="project" value="TreeGrafter"/>
</dbReference>
<evidence type="ECO:0000256" key="4">
    <source>
        <dbReference type="ARBA" id="ARBA00022692"/>
    </source>
</evidence>
<feature type="transmembrane region" description="Helical" evidence="15">
    <location>
        <begin position="363"/>
        <end position="383"/>
    </location>
</feature>
<feature type="transmembrane region" description="Helical" evidence="15">
    <location>
        <begin position="6"/>
        <end position="26"/>
    </location>
</feature>
<evidence type="ECO:0000256" key="14">
    <source>
        <dbReference type="SAM" id="MobiDB-lite"/>
    </source>
</evidence>
<evidence type="ECO:0000313" key="17">
    <source>
        <dbReference type="Proteomes" id="UP001347796"/>
    </source>
</evidence>
<feature type="transmembrane region" description="Helical" evidence="15">
    <location>
        <begin position="220"/>
        <end position="240"/>
    </location>
</feature>
<feature type="transmembrane region" description="Helical" evidence="15">
    <location>
        <begin position="182"/>
        <end position="200"/>
    </location>
</feature>
<feature type="transmembrane region" description="Helical" evidence="15">
    <location>
        <begin position="425"/>
        <end position="444"/>
    </location>
</feature>
<dbReference type="PANTHER" id="PTHR45897:SF4">
    <property type="entry name" value="HIGH-AFFINITY CHOLINE TRANSPORTER 1"/>
    <property type="match status" value="1"/>
</dbReference>
<name>A0AAN8GAS0_PATCE</name>
<dbReference type="Gene3D" id="1.20.1730.10">
    <property type="entry name" value="Sodium/glucose cotransporter"/>
    <property type="match status" value="1"/>
</dbReference>
<evidence type="ECO:0000256" key="12">
    <source>
        <dbReference type="ARBA" id="ARBA00023201"/>
    </source>
</evidence>
<evidence type="ECO:0000256" key="2">
    <source>
        <dbReference type="ARBA" id="ARBA00006434"/>
    </source>
</evidence>
<gene>
    <name evidence="16" type="ORF">SNE40_020393</name>
</gene>
<evidence type="ECO:0000313" key="16">
    <source>
        <dbReference type="EMBL" id="KAK6169315.1"/>
    </source>
</evidence>
<evidence type="ECO:0000256" key="15">
    <source>
        <dbReference type="SAM" id="Phobius"/>
    </source>
</evidence>
<sequence>MAVNIAGLVSVIVFYLLILGIGIYAARRSAKTTTADVLVAGRNMGNIVSIFTMTATVVGGAYINGTAEIMASSGITWTQAPIGYCIALFVGGNIYAPKMRRSGYMTIFDPFQIKLGKKIGTLMCLPQFMGDLFWTAAILAALGSTVSIILDMDETISIISSACIAIFYTLLGGLWSVAYTDVVQLICIAIGLVAAVPFAMTHESVNFERIQDSWRGEVKTSQIGLFIDVYGLLLLGGIPWQVYFQRILACKSPERARLASSVASIAIFFFAVPAVMMGATGSAADWNQTDYNGTIPIPPEKMSYILPLVLQYLCPLPVSIIGMGAIAAAVMSSADSSILSTSSVFAKNIYMEVIRPNASEREIIWVVRIAVVVAGTLGTFIALSAETVYGLYILCSDLMYVILFPQFTCVLFIEVTNGYGCLVGYFLSVVLRILGGEPLIGLPVLLKFPFFSEETGQNFPFRTLTMACSFITIVLVSKLTEMLFKGRYLPRKWDVFGCSEPSYRKRLQKYDEQHQHELYTLGSAKTRGPSKGITETLLQKESEPTTELKD</sequence>
<keyword evidence="8" id="KW-0915">Sodium</keyword>
<keyword evidence="12" id="KW-0739">Sodium transport</keyword>
<evidence type="ECO:0000256" key="5">
    <source>
        <dbReference type="ARBA" id="ARBA00022847"/>
    </source>
</evidence>
<feature type="transmembrane region" description="Helical" evidence="15">
    <location>
        <begin position="261"/>
        <end position="284"/>
    </location>
</feature>
<dbReference type="GO" id="GO:0005307">
    <property type="term" value="F:choline:sodium symporter activity"/>
    <property type="evidence" value="ECO:0007669"/>
    <property type="project" value="TreeGrafter"/>
</dbReference>
<organism evidence="16 17">
    <name type="scientific">Patella caerulea</name>
    <name type="common">Rayed Mediterranean limpet</name>
    <dbReference type="NCBI Taxonomy" id="87958"/>
    <lineage>
        <taxon>Eukaryota</taxon>
        <taxon>Metazoa</taxon>
        <taxon>Spiralia</taxon>
        <taxon>Lophotrochozoa</taxon>
        <taxon>Mollusca</taxon>
        <taxon>Gastropoda</taxon>
        <taxon>Patellogastropoda</taxon>
        <taxon>Patelloidea</taxon>
        <taxon>Patellidae</taxon>
        <taxon>Patella</taxon>
    </lineage>
</organism>
<proteinExistence type="inferred from homology"/>
<dbReference type="InterPro" id="IPR001734">
    <property type="entry name" value="Na/solute_symporter"/>
</dbReference>
<keyword evidence="11" id="KW-0325">Glycoprotein</keyword>
<keyword evidence="17" id="KW-1185">Reference proteome</keyword>
<evidence type="ECO:0000256" key="7">
    <source>
        <dbReference type="ARBA" id="ARBA00022989"/>
    </source>
</evidence>
<dbReference type="InterPro" id="IPR038377">
    <property type="entry name" value="Na/Glc_symporter_sf"/>
</dbReference>
<dbReference type="InterPro" id="IPR052244">
    <property type="entry name" value="Choline_transporter"/>
</dbReference>
<feature type="transmembrane region" description="Helical" evidence="15">
    <location>
        <begin position="132"/>
        <end position="150"/>
    </location>
</feature>
<dbReference type="PANTHER" id="PTHR45897">
    <property type="entry name" value="HIGH-AFFINITY CHOLINE TRANSPORTER 1"/>
    <property type="match status" value="1"/>
</dbReference>
<evidence type="ECO:0000256" key="6">
    <source>
        <dbReference type="ARBA" id="ARBA00022979"/>
    </source>
</evidence>
<keyword evidence="5" id="KW-0769">Symport</keyword>
<accession>A0AAN8GAS0</accession>
<dbReference type="CDD" id="cd11474">
    <property type="entry name" value="SLC5sbd_CHT"/>
    <property type="match status" value="1"/>
</dbReference>
<feature type="transmembrane region" description="Helical" evidence="15">
    <location>
        <begin position="304"/>
        <end position="330"/>
    </location>
</feature>
<feature type="compositionally biased region" description="Basic and acidic residues" evidence="14">
    <location>
        <begin position="538"/>
        <end position="550"/>
    </location>
</feature>
<keyword evidence="10 15" id="KW-0472">Membrane</keyword>
<evidence type="ECO:0000256" key="8">
    <source>
        <dbReference type="ARBA" id="ARBA00023053"/>
    </source>
</evidence>
<dbReference type="AlphaFoldDB" id="A0AAN8GAS0"/>
<feature type="transmembrane region" description="Helical" evidence="15">
    <location>
        <begin position="464"/>
        <end position="484"/>
    </location>
</feature>
<keyword evidence="6" id="KW-0530">Neurotransmitter biosynthesis</keyword>
<dbReference type="GO" id="GO:0008292">
    <property type="term" value="P:acetylcholine biosynthetic process"/>
    <property type="evidence" value="ECO:0007669"/>
    <property type="project" value="TreeGrafter"/>
</dbReference>
<feature type="transmembrane region" description="Helical" evidence="15">
    <location>
        <begin position="389"/>
        <end position="413"/>
    </location>
</feature>
<feature type="transmembrane region" description="Helical" evidence="15">
    <location>
        <begin position="47"/>
        <end position="65"/>
    </location>
</feature>
<evidence type="ECO:0000256" key="11">
    <source>
        <dbReference type="ARBA" id="ARBA00023180"/>
    </source>
</evidence>
<dbReference type="PROSITE" id="PS50283">
    <property type="entry name" value="NA_SOLUT_SYMP_3"/>
    <property type="match status" value="1"/>
</dbReference>
<keyword evidence="7 15" id="KW-1133">Transmembrane helix</keyword>
<feature type="region of interest" description="Disordered" evidence="14">
    <location>
        <begin position="523"/>
        <end position="550"/>
    </location>
</feature>
<comment type="subcellular location">
    <subcellularLocation>
        <location evidence="1">Membrane</location>
        <topology evidence="1">Multi-pass membrane protein</topology>
    </subcellularLocation>
</comment>
<dbReference type="EMBL" id="JAZGQO010000015">
    <property type="protein sequence ID" value="KAK6169315.1"/>
    <property type="molecule type" value="Genomic_DNA"/>
</dbReference>
<evidence type="ECO:0000256" key="13">
    <source>
        <dbReference type="RuleBase" id="RU362091"/>
    </source>
</evidence>
<evidence type="ECO:0000256" key="9">
    <source>
        <dbReference type="ARBA" id="ARBA00023065"/>
    </source>
</evidence>
<feature type="transmembrane region" description="Helical" evidence="15">
    <location>
        <begin position="77"/>
        <end position="96"/>
    </location>
</feature>
<reference evidence="16 17" key="1">
    <citation type="submission" date="2024-01" db="EMBL/GenBank/DDBJ databases">
        <title>The genome of the rayed Mediterranean limpet Patella caerulea (Linnaeus, 1758).</title>
        <authorList>
            <person name="Anh-Thu Weber A."/>
            <person name="Halstead-Nussloch G."/>
        </authorList>
    </citation>
    <scope>NUCLEOTIDE SEQUENCE [LARGE SCALE GENOMIC DNA]</scope>
    <source>
        <strain evidence="16">AATW-2023a</strain>
        <tissue evidence="16">Whole specimen</tissue>
    </source>
</reference>
<comment type="similarity">
    <text evidence="2 13">Belongs to the sodium:solute symporter (SSF) (TC 2.A.21) family.</text>
</comment>
<dbReference type="Pfam" id="PF00474">
    <property type="entry name" value="SSF"/>
    <property type="match status" value="1"/>
</dbReference>
<keyword evidence="3" id="KW-0813">Transport</keyword>
<feature type="transmembrane region" description="Helical" evidence="15">
    <location>
        <begin position="156"/>
        <end position="175"/>
    </location>
</feature>